<evidence type="ECO:0000313" key="1">
    <source>
        <dbReference type="EMBL" id="KAF0255941.1"/>
    </source>
</evidence>
<dbReference type="Proteomes" id="UP000442695">
    <property type="component" value="Unassembled WGS sequence"/>
</dbReference>
<accession>A0A7V8EJF8</accession>
<dbReference type="RefSeq" id="WP_156858508.1">
    <property type="nucleotide sequence ID" value="NZ_WOWR01000004.1"/>
</dbReference>
<gene>
    <name evidence="1" type="ORF">GN299_05545</name>
</gene>
<evidence type="ECO:0000313" key="2">
    <source>
        <dbReference type="Proteomes" id="UP000442695"/>
    </source>
</evidence>
<dbReference type="AlphaFoldDB" id="A0A7V8EJF8"/>
<protein>
    <submittedName>
        <fullName evidence="1">Structural protein P5</fullName>
    </submittedName>
</protein>
<organism evidence="1 2">
    <name type="scientific">Pseudomonas putida</name>
    <name type="common">Arthrobacter siderocapsulatus</name>
    <dbReference type="NCBI Taxonomy" id="303"/>
    <lineage>
        <taxon>Bacteria</taxon>
        <taxon>Pseudomonadati</taxon>
        <taxon>Pseudomonadota</taxon>
        <taxon>Gammaproteobacteria</taxon>
        <taxon>Pseudomonadales</taxon>
        <taxon>Pseudomonadaceae</taxon>
        <taxon>Pseudomonas</taxon>
    </lineage>
</organism>
<proteinExistence type="predicted"/>
<name>A0A7V8EJF8_PSEPU</name>
<reference evidence="1 2" key="1">
    <citation type="submission" date="2019-12" db="EMBL/GenBank/DDBJ databases">
        <authorList>
            <person name="Woiski C."/>
        </authorList>
    </citation>
    <scope>NUCLEOTIDE SEQUENCE [LARGE SCALE GENOMIC DNA]</scope>
    <source>
        <strain evidence="1 2">BOE100</strain>
    </source>
</reference>
<dbReference type="EMBL" id="WOWR01000004">
    <property type="protein sequence ID" value="KAF0255941.1"/>
    <property type="molecule type" value="Genomic_DNA"/>
</dbReference>
<sequence>MTARGVRNNNPGNIDFNPRNAWQGQLGLEVGVGKPRFARFDEAENGIRALGKLLLNYRGKDGMPGVGGKGIDTVLETINRWAPSNENDTQAYAAAVAKRLGVRATDPISIKDPATLRGMVVSIIIHENGGNPYSPAIIDEGVRRALA</sequence>
<comment type="caution">
    <text evidence="1">The sequence shown here is derived from an EMBL/GenBank/DDBJ whole genome shotgun (WGS) entry which is preliminary data.</text>
</comment>